<feature type="transmembrane region" description="Helical" evidence="11">
    <location>
        <begin position="516"/>
        <end position="533"/>
    </location>
</feature>
<evidence type="ECO:0000256" key="8">
    <source>
        <dbReference type="ARBA" id="ARBA00023186"/>
    </source>
</evidence>
<organism evidence="13 14">
    <name type="scientific">Mycoplasma anserisalpingitidis</name>
    <dbReference type="NCBI Taxonomy" id="519450"/>
    <lineage>
        <taxon>Bacteria</taxon>
        <taxon>Bacillati</taxon>
        <taxon>Mycoplasmatota</taxon>
        <taxon>Mollicutes</taxon>
        <taxon>Mycoplasmataceae</taxon>
        <taxon>Mycoplasma</taxon>
    </lineage>
</organism>
<keyword evidence="7 11" id="KW-0472">Membrane</keyword>
<feature type="transmembrane region" description="Helical" evidence="11">
    <location>
        <begin position="562"/>
        <end position="585"/>
    </location>
</feature>
<dbReference type="InterPro" id="IPR001708">
    <property type="entry name" value="YidC/ALB3/OXA1/COX18"/>
</dbReference>
<proteinExistence type="inferred from homology"/>
<feature type="transmembrane region" description="Helical" evidence="11">
    <location>
        <begin position="436"/>
        <end position="459"/>
    </location>
</feature>
<dbReference type="GO" id="GO:0005886">
    <property type="term" value="C:plasma membrane"/>
    <property type="evidence" value="ECO:0007669"/>
    <property type="project" value="UniProtKB-SubCell"/>
</dbReference>
<keyword evidence="3" id="KW-1003">Cell membrane</keyword>
<evidence type="ECO:0000256" key="6">
    <source>
        <dbReference type="ARBA" id="ARBA00022989"/>
    </source>
</evidence>
<dbReference type="GO" id="GO:0051205">
    <property type="term" value="P:protein insertion into membrane"/>
    <property type="evidence" value="ECO:0007669"/>
    <property type="project" value="TreeGrafter"/>
</dbReference>
<feature type="domain" description="Membrane insertase YidC/Oxa/ALB C-terminal" evidence="12">
    <location>
        <begin position="443"/>
        <end position="643"/>
    </location>
</feature>
<evidence type="ECO:0000256" key="1">
    <source>
        <dbReference type="ARBA" id="ARBA00004651"/>
    </source>
</evidence>
<dbReference type="InterPro" id="IPR028055">
    <property type="entry name" value="YidC/Oxa/ALB_C"/>
</dbReference>
<feature type="region of interest" description="Disordered" evidence="10">
    <location>
        <begin position="343"/>
        <end position="362"/>
    </location>
</feature>
<keyword evidence="6 11" id="KW-1133">Transmembrane helix</keyword>
<reference evidence="14" key="1">
    <citation type="submission" date="2019-07" db="EMBL/GenBank/DDBJ databases">
        <title>Complete genome sequences of three Mycoplasma sp. 1220 strains.</title>
        <authorList>
            <person name="Grozner D."/>
            <person name="Forro B."/>
            <person name="Kovacs A.B."/>
            <person name="Marton S."/>
            <person name="Banyai K."/>
            <person name="Kreizinger Z."/>
            <person name="Sulyok K.M."/>
            <person name="Gyuranecz M."/>
        </authorList>
    </citation>
    <scope>NUCLEOTIDE SEQUENCE [LARGE SCALE GENOMIC DNA]</scope>
    <source>
        <strain evidence="14">MYCAV93</strain>
    </source>
</reference>
<dbReference type="NCBIfam" id="TIGR03592">
    <property type="entry name" value="yidC_oxa1_cterm"/>
    <property type="match status" value="1"/>
</dbReference>
<feature type="transmembrane region" description="Helical" evidence="11">
    <location>
        <begin position="611"/>
        <end position="633"/>
    </location>
</feature>
<comment type="subcellular location">
    <subcellularLocation>
        <location evidence="1">Cell membrane</location>
        <topology evidence="1">Multi-pass membrane protein</topology>
    </subcellularLocation>
    <subcellularLocation>
        <location evidence="9">Membrane</location>
        <topology evidence="9">Multi-pass membrane protein</topology>
    </subcellularLocation>
</comment>
<evidence type="ECO:0000256" key="11">
    <source>
        <dbReference type="SAM" id="Phobius"/>
    </source>
</evidence>
<gene>
    <name evidence="13" type="primary">yidC</name>
    <name evidence="13" type="ORF">FOY43_03035</name>
</gene>
<keyword evidence="4 9" id="KW-0812">Transmembrane</keyword>
<dbReference type="PANTHER" id="PTHR12428:SF65">
    <property type="entry name" value="CYTOCHROME C OXIDASE ASSEMBLY PROTEIN COX18, MITOCHONDRIAL"/>
    <property type="match status" value="1"/>
</dbReference>
<dbReference type="CDD" id="cd20070">
    <property type="entry name" value="5TM_YidC_Alb3"/>
    <property type="match status" value="1"/>
</dbReference>
<feature type="transmembrane region" description="Helical" evidence="11">
    <location>
        <begin position="39"/>
        <end position="59"/>
    </location>
</feature>
<keyword evidence="8" id="KW-0143">Chaperone</keyword>
<dbReference type="AlphaFoldDB" id="A0A5B8JHP0"/>
<dbReference type="NCBIfam" id="NF002567">
    <property type="entry name" value="PRK02201.1-2"/>
    <property type="match status" value="1"/>
</dbReference>
<sequence length="664" mass="75766">MKKTKSHLRSEKFNYFTEGQDPKEKRKSKLKKIWRWTKIVLYVLIFGLTLTGCVQSFVIPSSTTTGNAIEIYLDKDKVAPHVTTLKVDKETIASTSGDSEDKTTTNLSFEVIKIDDLVNRQITDKKVISDLRDKTKNEKGEYGKYDSYSSAISIYQNSDKQYLGEKPENYLYSKNGNYLFMSDTAQEYNPINTFTNIYLVAQAGTKDKDSNSLKPGGAPNITLEFGDHGRIIGITGIAQISNDFTNPKDKFSRDILQTFYNESISKWDVTQYLEGLTPSEFIKVKIYDKIVNGEIPELTKVQYDILNKYNSVISSYLSAVNIGYNSDQLMTFTSFVVKAENNENEDKVEGATSTTTNKEETNKPLELSINRSEWENNNKFKTYDAIKSTSLTYAGDRAQKVLTTWGDSWALGPFYGLFIYPLAALMQSMSIITPIWAGWGSIWIIVFAVVVTKTLALAISFKSRFSQSIQDDLRVKKAAIEAKYKGFENNKQMKIRKSQELSALYSKNNINPMDSMANMIITMPIFIAIWRALQITPEIKSTFWLTINFASTSYQKVFEGHWPYLILIVVAAVVQIVSQILPRLLNRKKENQRLTTDQKAAIKKSEKTQRIMMVVFLFFTIAFTAGIQIYWIASGIWAILETTGIHLLKKTKWYRLSYSKKFKK</sequence>
<evidence type="ECO:0000256" key="2">
    <source>
        <dbReference type="ARBA" id="ARBA00022448"/>
    </source>
</evidence>
<evidence type="ECO:0000256" key="7">
    <source>
        <dbReference type="ARBA" id="ARBA00023136"/>
    </source>
</evidence>
<evidence type="ECO:0000313" key="14">
    <source>
        <dbReference type="Proteomes" id="UP000317512"/>
    </source>
</evidence>
<dbReference type="PANTHER" id="PTHR12428">
    <property type="entry name" value="OXA1"/>
    <property type="match status" value="1"/>
</dbReference>
<protein>
    <submittedName>
        <fullName evidence="13">Membrane protein insertase YidC</fullName>
    </submittedName>
</protein>
<dbReference type="InterPro" id="IPR047196">
    <property type="entry name" value="YidC_ALB_C"/>
</dbReference>
<dbReference type="EMBL" id="CP041663">
    <property type="protein sequence ID" value="QDY88613.1"/>
    <property type="molecule type" value="Genomic_DNA"/>
</dbReference>
<evidence type="ECO:0000256" key="9">
    <source>
        <dbReference type="RuleBase" id="RU003945"/>
    </source>
</evidence>
<comment type="similarity">
    <text evidence="9">Belongs to the OXA1/ALB3/YidC family.</text>
</comment>
<keyword evidence="2" id="KW-0813">Transport</keyword>
<dbReference type="Proteomes" id="UP000317512">
    <property type="component" value="Chromosome"/>
</dbReference>
<evidence type="ECO:0000256" key="3">
    <source>
        <dbReference type="ARBA" id="ARBA00022475"/>
    </source>
</evidence>
<dbReference type="GO" id="GO:0032977">
    <property type="term" value="F:membrane insertase activity"/>
    <property type="evidence" value="ECO:0007669"/>
    <property type="project" value="InterPro"/>
</dbReference>
<name>A0A5B8JHP0_9MOLU</name>
<dbReference type="GO" id="GO:0015031">
    <property type="term" value="P:protein transport"/>
    <property type="evidence" value="ECO:0007669"/>
    <property type="project" value="UniProtKB-KW"/>
</dbReference>
<evidence type="ECO:0000256" key="10">
    <source>
        <dbReference type="SAM" id="MobiDB-lite"/>
    </source>
</evidence>
<dbReference type="OrthoDB" id="394558at2"/>
<dbReference type="Pfam" id="PF02096">
    <property type="entry name" value="60KD_IMP"/>
    <property type="match status" value="1"/>
</dbReference>
<evidence type="ECO:0000256" key="4">
    <source>
        <dbReference type="ARBA" id="ARBA00022692"/>
    </source>
</evidence>
<keyword evidence="5" id="KW-0653">Protein transport</keyword>
<evidence type="ECO:0000256" key="5">
    <source>
        <dbReference type="ARBA" id="ARBA00022927"/>
    </source>
</evidence>
<evidence type="ECO:0000259" key="12">
    <source>
        <dbReference type="Pfam" id="PF02096"/>
    </source>
</evidence>
<accession>A0A5B8JHP0</accession>
<evidence type="ECO:0000313" key="13">
    <source>
        <dbReference type="EMBL" id="QDY88613.1"/>
    </source>
</evidence>
<dbReference type="RefSeq" id="WP_146309066.1">
    <property type="nucleotide sequence ID" value="NZ_CP041663.1"/>
</dbReference>